<evidence type="ECO:0000313" key="2">
    <source>
        <dbReference type="Proteomes" id="UP000501690"/>
    </source>
</evidence>
<accession>A0A4D6MSZ4</accession>
<reference evidence="1 2" key="1">
    <citation type="submission" date="2019-04" db="EMBL/GenBank/DDBJ databases">
        <title>An improved genome assembly and genetic linkage map for asparagus bean, Vigna unguiculata ssp. sesquipedialis.</title>
        <authorList>
            <person name="Xia Q."/>
            <person name="Zhang R."/>
            <person name="Dong Y."/>
        </authorList>
    </citation>
    <scope>NUCLEOTIDE SEQUENCE [LARGE SCALE GENOMIC DNA]</scope>
    <source>
        <tissue evidence="1">Leaf</tissue>
    </source>
</reference>
<dbReference type="EMBL" id="CP039352">
    <property type="protein sequence ID" value="QCE03751.1"/>
    <property type="molecule type" value="Genomic_DNA"/>
</dbReference>
<evidence type="ECO:0000313" key="1">
    <source>
        <dbReference type="EMBL" id="QCE03751.1"/>
    </source>
</evidence>
<organism evidence="1 2">
    <name type="scientific">Vigna unguiculata</name>
    <name type="common">Cowpea</name>
    <dbReference type="NCBI Taxonomy" id="3917"/>
    <lineage>
        <taxon>Eukaryota</taxon>
        <taxon>Viridiplantae</taxon>
        <taxon>Streptophyta</taxon>
        <taxon>Embryophyta</taxon>
        <taxon>Tracheophyta</taxon>
        <taxon>Spermatophyta</taxon>
        <taxon>Magnoliopsida</taxon>
        <taxon>eudicotyledons</taxon>
        <taxon>Gunneridae</taxon>
        <taxon>Pentapetalae</taxon>
        <taxon>rosids</taxon>
        <taxon>fabids</taxon>
        <taxon>Fabales</taxon>
        <taxon>Fabaceae</taxon>
        <taxon>Papilionoideae</taxon>
        <taxon>50 kb inversion clade</taxon>
        <taxon>NPAAA clade</taxon>
        <taxon>indigoferoid/millettioid clade</taxon>
        <taxon>Phaseoleae</taxon>
        <taxon>Vigna</taxon>
    </lineage>
</organism>
<gene>
    <name evidence="1" type="ORF">DEO72_LG8g1777</name>
</gene>
<dbReference type="Proteomes" id="UP000501690">
    <property type="component" value="Linkage Group LG8"/>
</dbReference>
<name>A0A4D6MSZ4_VIGUN</name>
<proteinExistence type="predicted"/>
<sequence>MEKTLTEYDVKCSSLYLDVQFASIALVRNNKNHYLRNFFGWSLKCTVRWTKRRSLECYLTCG</sequence>
<dbReference type="AlphaFoldDB" id="A0A4D6MSZ4"/>
<protein>
    <submittedName>
        <fullName evidence="1">Uncharacterized protein</fullName>
    </submittedName>
</protein>
<keyword evidence="2" id="KW-1185">Reference proteome</keyword>